<dbReference type="PROSITE" id="PS50928">
    <property type="entry name" value="ABC_TM1"/>
    <property type="match status" value="1"/>
</dbReference>
<accession>A0ABR9QF90</accession>
<keyword evidence="3" id="KW-1003">Cell membrane</keyword>
<evidence type="ECO:0000256" key="6">
    <source>
        <dbReference type="ARBA" id="ARBA00023136"/>
    </source>
</evidence>
<comment type="caution">
    <text evidence="9">The sequence shown here is derived from an EMBL/GenBank/DDBJ whole genome shotgun (WGS) entry which is preliminary data.</text>
</comment>
<evidence type="ECO:0000256" key="5">
    <source>
        <dbReference type="ARBA" id="ARBA00022989"/>
    </source>
</evidence>
<evidence type="ECO:0000256" key="2">
    <source>
        <dbReference type="ARBA" id="ARBA00022448"/>
    </source>
</evidence>
<evidence type="ECO:0000256" key="3">
    <source>
        <dbReference type="ARBA" id="ARBA00022475"/>
    </source>
</evidence>
<dbReference type="PANTHER" id="PTHR43163">
    <property type="entry name" value="DIPEPTIDE TRANSPORT SYSTEM PERMEASE PROTEIN DPPB-RELATED"/>
    <property type="match status" value="1"/>
</dbReference>
<gene>
    <name evidence="9" type="ORF">IMZ08_03660</name>
</gene>
<keyword evidence="6 7" id="KW-0472">Membrane</keyword>
<keyword evidence="10" id="KW-1185">Reference proteome</keyword>
<dbReference type="InterPro" id="IPR045621">
    <property type="entry name" value="BPD_transp_1_N"/>
</dbReference>
<keyword evidence="5 7" id="KW-1133">Transmembrane helix</keyword>
<name>A0ABR9QF90_9BACI</name>
<dbReference type="Gene3D" id="1.10.3720.10">
    <property type="entry name" value="MetI-like"/>
    <property type="match status" value="1"/>
</dbReference>
<sequence>MTKYIIRRILQAIPLLIIISIITFLLMSLAPGDPTAMYENPEADSTQDLSVIREQLGLDQPIYIQYYKWLKLLVLEGNMGYSFEDGRPVMEKIFERAPATMTLVGTAILLSTIIAIPIGVYSAVKQYSKVDYFFTGYAFLGIAVPQFFIALIVILVFSLHLGWFPASGMRENYDAFDLWDRLYHLTLPALTLAFGLIATKTRFMRSSMLEVIKQDFIRTARAKGLTENKVIFKHALRNSLLPIITILALQLPALLGGALFIEQLFAWPGLGRLTINAIFIRDYQVIMGTTMIVSVMVVCANLVADILYAIVDPRIQYSKN</sequence>
<protein>
    <submittedName>
        <fullName evidence="9">ABC transporter permease</fullName>
    </submittedName>
</protein>
<evidence type="ECO:0000313" key="10">
    <source>
        <dbReference type="Proteomes" id="UP001516662"/>
    </source>
</evidence>
<reference evidence="9 10" key="1">
    <citation type="submission" date="2020-10" db="EMBL/GenBank/DDBJ databases">
        <title>Bacillus sp. HD4P25, an endophyte from a halophyte.</title>
        <authorList>
            <person name="Sun J.-Q."/>
        </authorList>
    </citation>
    <scope>NUCLEOTIDE SEQUENCE [LARGE SCALE GENOMIC DNA]</scope>
    <source>
        <strain evidence="9 10">YIM 93174</strain>
    </source>
</reference>
<evidence type="ECO:0000259" key="8">
    <source>
        <dbReference type="PROSITE" id="PS50928"/>
    </source>
</evidence>
<comment type="subcellular location">
    <subcellularLocation>
        <location evidence="1 7">Cell membrane</location>
        <topology evidence="1 7">Multi-pass membrane protein</topology>
    </subcellularLocation>
</comment>
<feature type="transmembrane region" description="Helical" evidence="7">
    <location>
        <begin position="181"/>
        <end position="199"/>
    </location>
</feature>
<feature type="transmembrane region" description="Helical" evidence="7">
    <location>
        <begin position="240"/>
        <end position="265"/>
    </location>
</feature>
<evidence type="ECO:0000256" key="4">
    <source>
        <dbReference type="ARBA" id="ARBA00022692"/>
    </source>
</evidence>
<feature type="domain" description="ABC transmembrane type-1" evidence="8">
    <location>
        <begin position="97"/>
        <end position="308"/>
    </location>
</feature>
<dbReference type="Pfam" id="PF00528">
    <property type="entry name" value="BPD_transp_1"/>
    <property type="match status" value="1"/>
</dbReference>
<organism evidence="9 10">
    <name type="scientific">Litchfieldia luteola</name>
    <dbReference type="NCBI Taxonomy" id="682179"/>
    <lineage>
        <taxon>Bacteria</taxon>
        <taxon>Bacillati</taxon>
        <taxon>Bacillota</taxon>
        <taxon>Bacilli</taxon>
        <taxon>Bacillales</taxon>
        <taxon>Bacillaceae</taxon>
        <taxon>Litchfieldia</taxon>
    </lineage>
</organism>
<dbReference type="InterPro" id="IPR035906">
    <property type="entry name" value="MetI-like_sf"/>
</dbReference>
<comment type="similarity">
    <text evidence="7">Belongs to the binding-protein-dependent transport system permease family.</text>
</comment>
<dbReference type="RefSeq" id="WP_193534630.1">
    <property type="nucleotide sequence ID" value="NZ_JADCLJ010000007.1"/>
</dbReference>
<dbReference type="SUPFAM" id="SSF161098">
    <property type="entry name" value="MetI-like"/>
    <property type="match status" value="1"/>
</dbReference>
<dbReference type="Pfam" id="PF19300">
    <property type="entry name" value="BPD_transp_1_N"/>
    <property type="match status" value="1"/>
</dbReference>
<feature type="transmembrane region" description="Helical" evidence="7">
    <location>
        <begin position="12"/>
        <end position="30"/>
    </location>
</feature>
<dbReference type="Proteomes" id="UP001516662">
    <property type="component" value="Unassembled WGS sequence"/>
</dbReference>
<feature type="transmembrane region" description="Helical" evidence="7">
    <location>
        <begin position="136"/>
        <end position="161"/>
    </location>
</feature>
<feature type="transmembrane region" description="Helical" evidence="7">
    <location>
        <begin position="99"/>
        <end position="124"/>
    </location>
</feature>
<evidence type="ECO:0000313" key="9">
    <source>
        <dbReference type="EMBL" id="MBE4907155.1"/>
    </source>
</evidence>
<dbReference type="PANTHER" id="PTHR43163:SF6">
    <property type="entry name" value="DIPEPTIDE TRANSPORT SYSTEM PERMEASE PROTEIN DPPB-RELATED"/>
    <property type="match status" value="1"/>
</dbReference>
<dbReference type="CDD" id="cd06261">
    <property type="entry name" value="TM_PBP2"/>
    <property type="match status" value="1"/>
</dbReference>
<keyword evidence="4 7" id="KW-0812">Transmembrane</keyword>
<proteinExistence type="inferred from homology"/>
<feature type="transmembrane region" description="Helical" evidence="7">
    <location>
        <begin position="285"/>
        <end position="311"/>
    </location>
</feature>
<dbReference type="InterPro" id="IPR000515">
    <property type="entry name" value="MetI-like"/>
</dbReference>
<evidence type="ECO:0000256" key="1">
    <source>
        <dbReference type="ARBA" id="ARBA00004651"/>
    </source>
</evidence>
<evidence type="ECO:0000256" key="7">
    <source>
        <dbReference type="RuleBase" id="RU363032"/>
    </source>
</evidence>
<keyword evidence="2 7" id="KW-0813">Transport</keyword>
<dbReference type="EMBL" id="JADCLJ010000007">
    <property type="protein sequence ID" value="MBE4907155.1"/>
    <property type="molecule type" value="Genomic_DNA"/>
</dbReference>